<dbReference type="Pfam" id="PF00102">
    <property type="entry name" value="Y_phosphatase"/>
    <property type="match status" value="1"/>
</dbReference>
<accession>A0A6V7TJ15</accession>
<dbReference type="SMART" id="SM00194">
    <property type="entry name" value="PTPc"/>
    <property type="match status" value="1"/>
</dbReference>
<dbReference type="PROSITE" id="PS50055">
    <property type="entry name" value="TYR_PHOSPHATASE_PTP"/>
    <property type="match status" value="1"/>
</dbReference>
<dbReference type="GO" id="GO:0004725">
    <property type="term" value="F:protein tyrosine phosphatase activity"/>
    <property type="evidence" value="ECO:0007669"/>
    <property type="project" value="InterPro"/>
</dbReference>
<gene>
    <name evidence="3" type="ORF">MENT_LOCUS761</name>
</gene>
<evidence type="ECO:0000259" key="1">
    <source>
        <dbReference type="PROSITE" id="PS50055"/>
    </source>
</evidence>
<dbReference type="Proteomes" id="UP000580250">
    <property type="component" value="Unassembled WGS sequence"/>
</dbReference>
<feature type="domain" description="Tyrosine specific protein phosphatases" evidence="2">
    <location>
        <begin position="343"/>
        <end position="400"/>
    </location>
</feature>
<dbReference type="InterPro" id="IPR000242">
    <property type="entry name" value="PTP_cat"/>
</dbReference>
<organism evidence="3 4">
    <name type="scientific">Meloidogyne enterolobii</name>
    <name type="common">Root-knot nematode worm</name>
    <name type="synonym">Meloidogyne mayaguensis</name>
    <dbReference type="NCBI Taxonomy" id="390850"/>
    <lineage>
        <taxon>Eukaryota</taxon>
        <taxon>Metazoa</taxon>
        <taxon>Ecdysozoa</taxon>
        <taxon>Nematoda</taxon>
        <taxon>Chromadorea</taxon>
        <taxon>Rhabditida</taxon>
        <taxon>Tylenchina</taxon>
        <taxon>Tylenchomorpha</taxon>
        <taxon>Tylenchoidea</taxon>
        <taxon>Meloidogynidae</taxon>
        <taxon>Meloidogyninae</taxon>
        <taxon>Meloidogyne</taxon>
    </lineage>
</organism>
<evidence type="ECO:0000259" key="2">
    <source>
        <dbReference type="PROSITE" id="PS50056"/>
    </source>
</evidence>
<protein>
    <submittedName>
        <fullName evidence="3">Uncharacterized protein</fullName>
    </submittedName>
</protein>
<dbReference type="InterPro" id="IPR029021">
    <property type="entry name" value="Prot-tyrosine_phosphatase-like"/>
</dbReference>
<comment type="caution">
    <text evidence="3">The sequence shown here is derived from an EMBL/GenBank/DDBJ whole genome shotgun (WGS) entry which is preliminary data.</text>
</comment>
<dbReference type="InterPro" id="IPR052782">
    <property type="entry name" value="Oocyte-zygote_transition_reg"/>
</dbReference>
<dbReference type="SMART" id="SM00404">
    <property type="entry name" value="PTPc_motif"/>
    <property type="match status" value="1"/>
</dbReference>
<dbReference type="AlphaFoldDB" id="A0A6V7TJ15"/>
<sequence>MQREGNRRKTNGQKTYNQNTYRQNHRFWSSMLSNVLFTNSKNLNKRRFLRTKQEKYFATVPGLREQLTNQSELSHWLVGSCALELFGNHRLADFFKDDFDGRGVIWRFQMYNKRVKGDKDRIRMHGRYYNNIYLGKRIFGPARKQVFMYTIVGGMERRFEIVDNQVNHIQFTHEHSDKFVEKCRNQSIKCKDQSRVVLSYPEEPSLDSFIHANHVNSPLLFNDFIITQAPMDNTIKDFWRMIWQERVCFIFMLISRSDTRRCAKYWPETVSSNPFQFHGLVIWNEGFEPSGSRDPFFNVTKLRIVGPNDKELRLEHWQGDLNNSQDLDAPLRLLRLSRTCTTPTVIHDHLGISRAACLVAIELTICQLLRGPMHKYTVQQSVHYLRFFRPFSVETPMQYIFIHRVVQHFLRPFVGIPDGFDQDYVRWMDERSQRLFIDSMNSEIPAFRLLSPKVDPDLLPLVRHRERPELRRELHAHVGELPLPADIGVVHQTAHEYPEEQKNPLANIQLPKRYPRGKRYD</sequence>
<dbReference type="Gene3D" id="3.90.190.10">
    <property type="entry name" value="Protein tyrosine phosphatase superfamily"/>
    <property type="match status" value="1"/>
</dbReference>
<dbReference type="PROSITE" id="PS50056">
    <property type="entry name" value="TYR_PHOSPHATASE_2"/>
    <property type="match status" value="1"/>
</dbReference>
<dbReference type="PANTHER" id="PTHR46163:SF7">
    <property type="entry name" value="PROTEIN TYROSINE PHOSPHATASE-LIKE PROTEIN EGG-3"/>
    <property type="match status" value="1"/>
</dbReference>
<reference evidence="3 4" key="1">
    <citation type="submission" date="2020-08" db="EMBL/GenBank/DDBJ databases">
        <authorList>
            <person name="Koutsovoulos G."/>
            <person name="Danchin GJ E."/>
        </authorList>
    </citation>
    <scope>NUCLEOTIDE SEQUENCE [LARGE SCALE GENOMIC DNA]</scope>
</reference>
<evidence type="ECO:0000313" key="4">
    <source>
        <dbReference type="Proteomes" id="UP000580250"/>
    </source>
</evidence>
<dbReference type="OrthoDB" id="5867707at2759"/>
<proteinExistence type="predicted"/>
<dbReference type="InterPro" id="IPR003595">
    <property type="entry name" value="Tyr_Pase_cat"/>
</dbReference>
<name>A0A6V7TJ15_MELEN</name>
<dbReference type="InterPro" id="IPR000387">
    <property type="entry name" value="Tyr_Pase_dom"/>
</dbReference>
<dbReference type="PANTHER" id="PTHR46163">
    <property type="entry name" value="TYROSINE-PROTEIN PHOSPHATASE-RELATED"/>
    <property type="match status" value="1"/>
</dbReference>
<dbReference type="EMBL" id="CAJEWN010000002">
    <property type="protein sequence ID" value="CAD2124166.1"/>
    <property type="molecule type" value="Genomic_DNA"/>
</dbReference>
<dbReference type="CDD" id="cd00047">
    <property type="entry name" value="PTPc"/>
    <property type="match status" value="1"/>
</dbReference>
<evidence type="ECO:0000313" key="3">
    <source>
        <dbReference type="EMBL" id="CAD2124166.1"/>
    </source>
</evidence>
<feature type="domain" description="Tyrosine-protein phosphatase" evidence="1">
    <location>
        <begin position="155"/>
        <end position="409"/>
    </location>
</feature>
<dbReference type="SUPFAM" id="SSF52799">
    <property type="entry name" value="(Phosphotyrosine protein) phosphatases II"/>
    <property type="match status" value="1"/>
</dbReference>
<dbReference type="PRINTS" id="PR00700">
    <property type="entry name" value="PRTYPHPHTASE"/>
</dbReference>